<protein>
    <submittedName>
        <fullName evidence="7">Carboxypeptidase regulatory-like domain-containing protein</fullName>
    </submittedName>
</protein>
<dbReference type="PANTHER" id="PTHR23303">
    <property type="entry name" value="CARBOXYPEPTIDASE REGULATORY REGION-CONTAINING"/>
    <property type="match status" value="1"/>
</dbReference>
<dbReference type="Gene3D" id="2.60.40.10">
    <property type="entry name" value="Immunoglobulins"/>
    <property type="match status" value="11"/>
</dbReference>
<dbReference type="NCBIfam" id="TIGR01451">
    <property type="entry name" value="B_ant_repeat"/>
    <property type="match status" value="2"/>
</dbReference>
<feature type="domain" description="SD-repeat containing protein B" evidence="6">
    <location>
        <begin position="885"/>
        <end position="993"/>
    </location>
</feature>
<feature type="region of interest" description="Disordered" evidence="4">
    <location>
        <begin position="2091"/>
        <end position="2123"/>
    </location>
</feature>
<dbReference type="PANTHER" id="PTHR23303:SF15">
    <property type="entry name" value="COLOSSIN-A"/>
    <property type="match status" value="1"/>
</dbReference>
<evidence type="ECO:0000259" key="5">
    <source>
        <dbReference type="Pfam" id="PF01345"/>
    </source>
</evidence>
<keyword evidence="2" id="KW-0964">Secreted</keyword>
<name>A0ABR8FEL0_9NOST</name>
<dbReference type="RefSeq" id="WP_190712096.1">
    <property type="nucleotide sequence ID" value="NZ_JACJST010000003.1"/>
</dbReference>
<evidence type="ECO:0000256" key="4">
    <source>
        <dbReference type="SAM" id="MobiDB-lite"/>
    </source>
</evidence>
<feature type="domain" description="SD-repeat containing protein B" evidence="6">
    <location>
        <begin position="429"/>
        <end position="537"/>
    </location>
</feature>
<feature type="domain" description="DUF11" evidence="5">
    <location>
        <begin position="1795"/>
        <end position="1904"/>
    </location>
</feature>
<dbReference type="Pfam" id="PF17210">
    <property type="entry name" value="SdrD_B"/>
    <property type="match status" value="11"/>
</dbReference>
<evidence type="ECO:0000313" key="8">
    <source>
        <dbReference type="Proteomes" id="UP000640531"/>
    </source>
</evidence>
<dbReference type="Pfam" id="PF01345">
    <property type="entry name" value="DUF11"/>
    <property type="match status" value="2"/>
</dbReference>
<dbReference type="Proteomes" id="UP000640531">
    <property type="component" value="Unassembled WGS sequence"/>
</dbReference>
<proteinExistence type="predicted"/>
<feature type="domain" description="SD-repeat containing protein B" evidence="6">
    <location>
        <begin position="1113"/>
        <end position="1224"/>
    </location>
</feature>
<evidence type="ECO:0000256" key="3">
    <source>
        <dbReference type="ARBA" id="ARBA00022729"/>
    </source>
</evidence>
<dbReference type="EMBL" id="JACJST010000003">
    <property type="protein sequence ID" value="MBD2567295.1"/>
    <property type="molecule type" value="Genomic_DNA"/>
</dbReference>
<dbReference type="InterPro" id="IPR001434">
    <property type="entry name" value="OmcB-like_DUF11"/>
</dbReference>
<feature type="domain" description="DUF11" evidence="5">
    <location>
        <begin position="1356"/>
        <end position="1464"/>
    </location>
</feature>
<dbReference type="InterPro" id="IPR051417">
    <property type="entry name" value="SDr/BOS_complex"/>
</dbReference>
<dbReference type="InterPro" id="IPR047589">
    <property type="entry name" value="DUF11_rpt"/>
</dbReference>
<sequence length="2351" mass="243501">MSRPQVKITVTPAGGPQNTPSYKDVVSVTGVGTDNTYTYFNQLGVIDAWCLDSATPIDANATYTANVYSSYELAPLATLGTPARIGNLYNLDLVNWIINQNFTANPQYNYGEIQAAIWTLLGDTYNSSGSDLTRNGSVVASDVNSIVNLAKANGENFVPDTNQFIGVIFDPFVVNSNGSVTPKQPLIAQVRAAKLGDLVWHDLNANGIQDAGESGIAGVTVNLTRDSNSNGIIENNEILATTTTGAGGLYEFKGLTPGLSYQVQFATPTGFDAVSPRQQGGSQTKDSDGLVSNVVILNAGEFNQTIDAGFYKYASLGDFVFNDGNNNGIQDAGEAGIGGVTVELINPANGSVIGTTTTNGAGAYTFTGLTPGNYQVKFTSPTGYVFSTANVGDDSKDSDANTSTGLTQTVTLTSGEYNGTLDAGLVQLASLGDKVFHDLNANGIQDAGEQGIANASVKLLDTAGNVITTTTTDGNGLYSFTNLQPGDYKVQFVQPTGFNGVSPSNVGGDDSVDSDGLISDVVNLSPGENDTTVDAGFYKTASLGDFVFNDGNNNGIQDAGEAGIGEVTVELINPADGSVIATTTTDETGAYTFTGLTPGDYQVKFTSPTGYVFSTANQGGDDTVDSDANTSTGLTQTVTLTSGEYNGTLDAGLVQLASLGDFVFEDSNANGIQDAWEQGIANASVKLLDTAGNVIATTTTDGDGLYSFTNLQPGDYKVQFVQPDGFNGVSPSNIGGDDSVDSDGLISDVVNLSPGENDTTVDAGFYKTASLGDFVFNDGNNNGIQDAGEAGVGGVTVELINPADGSVIASVITDDNGGYQFSGLTPGDYQVKFTSPTGYVFSTAYQGGDDTVDSDANTSTGLTQTVTLSSGEYNGTLDAGLVQLASLGDKVFHDLNANGIQDAGEQGIANASVKLLDTAGNVITTTTTDGNGLYSFTNLQPGDYKVQFVQPTGFNAVSPSNVGGDDSVDSDGLISDIVNLSPGENDTTVDSGFYKTASLGDFVFNDGNNNGIQDAGETGIGGVTVELINPVNGSVIGTTTTNGAGAYTFTGLTPGDYQVKFTSPTGYSFTAANQGGNDAVDSDANPSTGLTQTVTLTSGEYNGTLDAGLVQLASLGDKVFHDLNANGIQDAGEQGIANASVKLLNTAGNVIATTTTDGDGLYSFTNLQPGDYKVQFVQPTGFNAVSPSNVGGDDSVDSDAASNLTTGVVNLSPGENDTTVDAGFYKTASLGNFVFNDVNNNGIQEASEAGIAGVTVTLISGGADRLISTTADNTTITTTTNTSGKYNFAGLTPGQEYQVQFSNLPTGYQFTQANAGTDDALDSDANTSTGKTQIVTLASGENNTTLDAGIYQNAGDLSITKTNGLTTVSPGQQITYTIVAQNNGLITATNALVSDIIPSNLTNVTWTSVATGGATDNQTSGTGSINDYVTLTGGSSITYTVTGTVAPNALTPVYNTPTTINLTSNSSSALNGTAGNIRNFSANGISVNASAFSSTSTGTWNTAYLGLYGSYGLGVTDGSENGSNGTHHIDNDGRNNYVLLEFSESVVIDKAALSYVVGDSDISVWIGNFNNPYTNHLTLNSSVLSSFGFTEINLGGSSDRNADINASNIVGNAVVIAAKVGDTNDEFKLKSLDILKATTQTGGSLVNTATITAPTGFTDTNSNNNSATDTDTIVASATVRIGDRVWYDTNANGIQETGEAGVAGVAVNLFNQAGTQVGTTTTDTNGFYQFNVNTNSTYSVQFVQPTGFSGFTTANVGNDGADSDVVNANGTTAQFLVGTTDNLTIDAGLIKNIGDLSITKTNGLTTVTAGQQLTYTIVVSNNGFITATNALVTDAMPALLTNVTWTSVASGGATGNETSGTGSINDYVTLTGGSSITYTVNGTVAANAVSSTPTYTDTRFDFNGNSSSDGTDGNTRTFTKDDITVTARAFSRVDGTNGAWSKAYLGSYTGGLGVTDSSESTSYHRVDNGGGRDNYVLFQFSEAVVVDSAYLQYVVTDSDTSVWIGNFNNTITTLSDSVLNSFGFTEVNLGSGSDRWADINAGNYLGNTLVIAAKTDDTNDNFKIRYLDIQKPVAPATVSLTNTATVTAPTGFTDTNTSNNSATDTDTVTAAPTVPSAPGVRTPGFWQNTEWQKFWDGIQGNEPAQKTQPNFAKSDLLFAPYTNSAQPGKVLDPVSGQYDIGLLIGDFNRNGKTDAGEDTLFYTRAQALQMVDASAHPNGDKRYDLGRSLVAGWLNYLAGNPIDTANPTDKDERYYINEGINWLQGFTPDENGDKKGDGAIYQMTGSSVSSPQLANSYWNLGISSASNLPSPYNTNTNVLYPLESGSVINTNLDNYNNGLGLADNVFYGGNP</sequence>
<evidence type="ECO:0000259" key="6">
    <source>
        <dbReference type="Pfam" id="PF17210"/>
    </source>
</evidence>
<feature type="domain" description="SD-repeat containing protein B" evidence="6">
    <location>
        <begin position="769"/>
        <end position="881"/>
    </location>
</feature>
<feature type="domain" description="SD-repeat containing protein B" evidence="6">
    <location>
        <begin position="1228"/>
        <end position="1350"/>
    </location>
</feature>
<dbReference type="InterPro" id="IPR033764">
    <property type="entry name" value="Sdr_B"/>
</dbReference>
<reference evidence="7 8" key="1">
    <citation type="journal article" date="2020" name="ISME J.">
        <title>Comparative genomics reveals insights into cyanobacterial evolution and habitat adaptation.</title>
        <authorList>
            <person name="Chen M.Y."/>
            <person name="Teng W.K."/>
            <person name="Zhao L."/>
            <person name="Hu C.X."/>
            <person name="Zhou Y.K."/>
            <person name="Han B.P."/>
            <person name="Song L.R."/>
            <person name="Shu W.S."/>
        </authorList>
    </citation>
    <scope>NUCLEOTIDE SEQUENCE [LARGE SCALE GENOMIC DNA]</scope>
    <source>
        <strain evidence="7 8">FACHB-196</strain>
    </source>
</reference>
<gene>
    <name evidence="7" type="ORF">H6G59_05160</name>
</gene>
<evidence type="ECO:0000313" key="7">
    <source>
        <dbReference type="EMBL" id="MBD2567295.1"/>
    </source>
</evidence>
<feature type="compositionally biased region" description="Low complexity" evidence="4">
    <location>
        <begin position="2093"/>
        <end position="2118"/>
    </location>
</feature>
<comment type="caution">
    <text evidence="7">The sequence shown here is derived from an EMBL/GenBank/DDBJ whole genome shotgun (WGS) entry which is preliminary data.</text>
</comment>
<feature type="domain" description="SD-repeat containing protein B" evidence="6">
    <location>
        <begin position="657"/>
        <end position="765"/>
    </location>
</feature>
<feature type="domain" description="SD-repeat containing protein B" evidence="6">
    <location>
        <begin position="997"/>
        <end position="1109"/>
    </location>
</feature>
<dbReference type="InterPro" id="IPR013783">
    <property type="entry name" value="Ig-like_fold"/>
</dbReference>
<feature type="domain" description="SD-repeat containing protein B" evidence="6">
    <location>
        <begin position="1680"/>
        <end position="1789"/>
    </location>
</feature>
<comment type="subcellular location">
    <subcellularLocation>
        <location evidence="1">Secreted</location>
    </subcellularLocation>
</comment>
<feature type="domain" description="SD-repeat containing protein B" evidence="6">
    <location>
        <begin position="541"/>
        <end position="653"/>
    </location>
</feature>
<feature type="domain" description="SD-repeat containing protein B" evidence="6">
    <location>
        <begin position="193"/>
        <end position="310"/>
    </location>
</feature>
<evidence type="ECO:0000256" key="1">
    <source>
        <dbReference type="ARBA" id="ARBA00004613"/>
    </source>
</evidence>
<dbReference type="SUPFAM" id="SSF117074">
    <property type="entry name" value="Hypothetical protein PA1324"/>
    <property type="match status" value="11"/>
</dbReference>
<accession>A0ABR8FEL0</accession>
<keyword evidence="3" id="KW-0732">Signal</keyword>
<feature type="domain" description="SD-repeat containing protein B" evidence="6">
    <location>
        <begin position="314"/>
        <end position="425"/>
    </location>
</feature>
<keyword evidence="8" id="KW-1185">Reference proteome</keyword>
<organism evidence="7 8">
    <name type="scientific">Anabaena lutea FACHB-196</name>
    <dbReference type="NCBI Taxonomy" id="2692881"/>
    <lineage>
        <taxon>Bacteria</taxon>
        <taxon>Bacillati</taxon>
        <taxon>Cyanobacteriota</taxon>
        <taxon>Cyanophyceae</taxon>
        <taxon>Nostocales</taxon>
        <taxon>Nostocaceae</taxon>
        <taxon>Anabaena</taxon>
    </lineage>
</organism>
<evidence type="ECO:0000256" key="2">
    <source>
        <dbReference type="ARBA" id="ARBA00022525"/>
    </source>
</evidence>